<proteinExistence type="inferred from homology"/>
<evidence type="ECO:0000256" key="2">
    <source>
        <dbReference type="ARBA" id="ARBA00005594"/>
    </source>
</evidence>
<keyword evidence="5 12" id="KW-0436">Ligase</keyword>
<gene>
    <name evidence="12" type="primary">cysS</name>
    <name evidence="16" type="ORF">UX88_C0005G0032</name>
</gene>
<keyword evidence="6 12" id="KW-0479">Metal-binding</keyword>
<feature type="binding site" evidence="12">
    <location>
        <position position="258"/>
    </location>
    <ligand>
        <name>Zn(2+)</name>
        <dbReference type="ChEBI" id="CHEBI:29105"/>
    </ligand>
</feature>
<keyword evidence="8 12" id="KW-0862">Zinc</keyword>
<comment type="similarity">
    <text evidence="2 12">Belongs to the class-I aminoacyl-tRNA synthetase family.</text>
</comment>
<protein>
    <recommendedName>
        <fullName evidence="12">Cysteine--tRNA ligase</fullName>
        <ecNumber evidence="12">6.1.1.16</ecNumber>
    </recommendedName>
    <alternativeName>
        <fullName evidence="12">Cysteinyl-tRNA synthetase</fullName>
        <shortName evidence="12">CysRS</shortName>
    </alternativeName>
</protein>
<evidence type="ECO:0000256" key="9">
    <source>
        <dbReference type="ARBA" id="ARBA00022840"/>
    </source>
</evidence>
<evidence type="ECO:0000313" key="16">
    <source>
        <dbReference type="EMBL" id="KKU65222.1"/>
    </source>
</evidence>
<dbReference type="Pfam" id="PF09190">
    <property type="entry name" value="DALR_2"/>
    <property type="match status" value="1"/>
</dbReference>
<keyword evidence="10 12" id="KW-0648">Protein biosynthesis</keyword>
<keyword evidence="4 12" id="KW-0963">Cytoplasm</keyword>
<dbReference type="GO" id="GO:0005829">
    <property type="term" value="C:cytosol"/>
    <property type="evidence" value="ECO:0007669"/>
    <property type="project" value="TreeGrafter"/>
</dbReference>
<evidence type="ECO:0000256" key="7">
    <source>
        <dbReference type="ARBA" id="ARBA00022741"/>
    </source>
</evidence>
<reference evidence="16 17" key="1">
    <citation type="journal article" date="2015" name="Nature">
        <title>rRNA introns, odd ribosomes, and small enigmatic genomes across a large radiation of phyla.</title>
        <authorList>
            <person name="Brown C.T."/>
            <person name="Hug L.A."/>
            <person name="Thomas B.C."/>
            <person name="Sharon I."/>
            <person name="Castelle C.J."/>
            <person name="Singh A."/>
            <person name="Wilkins M.J."/>
            <person name="Williams K.H."/>
            <person name="Banfield J.F."/>
        </authorList>
    </citation>
    <scope>NUCLEOTIDE SEQUENCE [LARGE SCALE GENOMIC DNA]</scope>
</reference>
<evidence type="ECO:0000259" key="15">
    <source>
        <dbReference type="Pfam" id="PF09190"/>
    </source>
</evidence>
<dbReference type="EC" id="6.1.1.16" evidence="12"/>
<dbReference type="SUPFAM" id="SSF47323">
    <property type="entry name" value="Anticodon-binding domain of a subclass of class I aminoacyl-tRNA synthetases"/>
    <property type="match status" value="1"/>
</dbReference>
<dbReference type="PATRIC" id="fig|1618590.3.peg.179"/>
<dbReference type="CDD" id="cd00672">
    <property type="entry name" value="CysRS_core"/>
    <property type="match status" value="1"/>
</dbReference>
<dbReference type="InterPro" id="IPR015273">
    <property type="entry name" value="Cys-tRNA-synt_Ia_DALR"/>
</dbReference>
<dbReference type="Pfam" id="PF01406">
    <property type="entry name" value="tRNA-synt_1e"/>
    <property type="match status" value="1"/>
</dbReference>
<keyword evidence="13" id="KW-0175">Coiled coil</keyword>
<evidence type="ECO:0000256" key="3">
    <source>
        <dbReference type="ARBA" id="ARBA00011245"/>
    </source>
</evidence>
<feature type="binding site" evidence="12">
    <location>
        <position position="293"/>
    </location>
    <ligand>
        <name>ATP</name>
        <dbReference type="ChEBI" id="CHEBI:30616"/>
    </ligand>
</feature>
<accession>A0A0G1S764</accession>
<keyword evidence="7 12" id="KW-0547">Nucleotide-binding</keyword>
<dbReference type="HAMAP" id="MF_00041">
    <property type="entry name" value="Cys_tRNA_synth"/>
    <property type="match status" value="1"/>
</dbReference>
<feature type="domain" description="tRNA synthetases class I catalytic" evidence="14">
    <location>
        <begin position="20"/>
        <end position="338"/>
    </location>
</feature>
<evidence type="ECO:0000256" key="10">
    <source>
        <dbReference type="ARBA" id="ARBA00022917"/>
    </source>
</evidence>
<evidence type="ECO:0000256" key="4">
    <source>
        <dbReference type="ARBA" id="ARBA00022490"/>
    </source>
</evidence>
<dbReference type="EMBL" id="LCNW01000005">
    <property type="protein sequence ID" value="KKU65222.1"/>
    <property type="molecule type" value="Genomic_DNA"/>
</dbReference>
<dbReference type="InterPro" id="IPR032678">
    <property type="entry name" value="tRNA-synt_1_cat_dom"/>
</dbReference>
<dbReference type="Gene3D" id="3.40.50.620">
    <property type="entry name" value="HUPs"/>
    <property type="match status" value="1"/>
</dbReference>
<feature type="short sequence motif" description="'KMSKS' region" evidence="12">
    <location>
        <begin position="290"/>
        <end position="294"/>
    </location>
</feature>
<dbReference type="InterPro" id="IPR014729">
    <property type="entry name" value="Rossmann-like_a/b/a_fold"/>
</dbReference>
<feature type="domain" description="Cysteinyl-tRNA synthetase class Ia DALR" evidence="15">
    <location>
        <begin position="375"/>
        <end position="397"/>
    </location>
</feature>
<dbReference type="GO" id="GO:0004817">
    <property type="term" value="F:cysteine-tRNA ligase activity"/>
    <property type="evidence" value="ECO:0007669"/>
    <property type="project" value="UniProtKB-UniRule"/>
</dbReference>
<dbReference type="PANTHER" id="PTHR10890">
    <property type="entry name" value="CYSTEINYL-TRNA SYNTHETASE"/>
    <property type="match status" value="1"/>
</dbReference>
<dbReference type="GO" id="GO:0005524">
    <property type="term" value="F:ATP binding"/>
    <property type="evidence" value="ECO:0007669"/>
    <property type="project" value="UniProtKB-UniRule"/>
</dbReference>
<dbReference type="PRINTS" id="PR00983">
    <property type="entry name" value="TRNASYNTHCYS"/>
</dbReference>
<feature type="binding site" evidence="12">
    <location>
        <position position="233"/>
    </location>
    <ligand>
        <name>Zn(2+)</name>
        <dbReference type="ChEBI" id="CHEBI:29105"/>
    </ligand>
</feature>
<evidence type="ECO:0000256" key="1">
    <source>
        <dbReference type="ARBA" id="ARBA00004496"/>
    </source>
</evidence>
<evidence type="ECO:0000256" key="5">
    <source>
        <dbReference type="ARBA" id="ARBA00022598"/>
    </source>
</evidence>
<dbReference type="AlphaFoldDB" id="A0A0G1S764"/>
<comment type="caution">
    <text evidence="16">The sequence shown here is derived from an EMBL/GenBank/DDBJ whole genome shotgun (WGS) entry which is preliminary data.</text>
</comment>
<keyword evidence="9 12" id="KW-0067">ATP-binding</keyword>
<evidence type="ECO:0000256" key="8">
    <source>
        <dbReference type="ARBA" id="ARBA00022833"/>
    </source>
</evidence>
<name>A0A0G1S764_9BACT</name>
<organism evidence="16 17">
    <name type="scientific">Candidatus Woesebacteria bacterium GW2011_GWC2_47_16</name>
    <dbReference type="NCBI Taxonomy" id="1618590"/>
    <lineage>
        <taxon>Bacteria</taxon>
        <taxon>Candidatus Woeseibacteriota</taxon>
    </lineage>
</organism>
<feature type="coiled-coil region" evidence="13">
    <location>
        <begin position="334"/>
        <end position="361"/>
    </location>
</feature>
<comment type="subcellular location">
    <subcellularLocation>
        <location evidence="1 12">Cytoplasm</location>
    </subcellularLocation>
</comment>
<dbReference type="Gene3D" id="1.20.120.1910">
    <property type="entry name" value="Cysteine-tRNA ligase, C-terminal anti-codon recognition domain"/>
    <property type="match status" value="1"/>
</dbReference>
<evidence type="ECO:0000259" key="14">
    <source>
        <dbReference type="Pfam" id="PF01406"/>
    </source>
</evidence>
<keyword evidence="11 12" id="KW-0030">Aminoacyl-tRNA synthetase</keyword>
<dbReference type="SUPFAM" id="SSF52374">
    <property type="entry name" value="Nucleotidylyl transferase"/>
    <property type="match status" value="1"/>
</dbReference>
<evidence type="ECO:0000256" key="11">
    <source>
        <dbReference type="ARBA" id="ARBA00023146"/>
    </source>
</evidence>
<dbReference type="Proteomes" id="UP000034501">
    <property type="component" value="Unassembled WGS sequence"/>
</dbReference>
<comment type="subunit">
    <text evidence="3 12">Monomer.</text>
</comment>
<dbReference type="GO" id="GO:0006423">
    <property type="term" value="P:cysteinyl-tRNA aminoacylation"/>
    <property type="evidence" value="ECO:0007669"/>
    <property type="project" value="UniProtKB-UniRule"/>
</dbReference>
<dbReference type="InterPro" id="IPR024909">
    <property type="entry name" value="Cys-tRNA/MSH_ligase"/>
</dbReference>
<comment type="catalytic activity">
    <reaction evidence="12">
        <text>tRNA(Cys) + L-cysteine + ATP = L-cysteinyl-tRNA(Cys) + AMP + diphosphate</text>
        <dbReference type="Rhea" id="RHEA:17773"/>
        <dbReference type="Rhea" id="RHEA-COMP:9661"/>
        <dbReference type="Rhea" id="RHEA-COMP:9679"/>
        <dbReference type="ChEBI" id="CHEBI:30616"/>
        <dbReference type="ChEBI" id="CHEBI:33019"/>
        <dbReference type="ChEBI" id="CHEBI:35235"/>
        <dbReference type="ChEBI" id="CHEBI:78442"/>
        <dbReference type="ChEBI" id="CHEBI:78517"/>
        <dbReference type="ChEBI" id="CHEBI:456215"/>
        <dbReference type="EC" id="6.1.1.16"/>
    </reaction>
</comment>
<dbReference type="InterPro" id="IPR015803">
    <property type="entry name" value="Cys-tRNA-ligase"/>
</dbReference>
<evidence type="ECO:0000313" key="17">
    <source>
        <dbReference type="Proteomes" id="UP000034501"/>
    </source>
</evidence>
<dbReference type="NCBIfam" id="TIGR00435">
    <property type="entry name" value="cysS"/>
    <property type="match status" value="1"/>
</dbReference>
<comment type="cofactor">
    <cofactor evidence="12">
        <name>Zn(2+)</name>
        <dbReference type="ChEBI" id="CHEBI:29105"/>
    </cofactor>
    <text evidence="12">Binds 1 zinc ion per subunit.</text>
</comment>
<dbReference type="InterPro" id="IPR009080">
    <property type="entry name" value="tRNAsynth_Ia_anticodon-bd"/>
</dbReference>
<evidence type="ECO:0000256" key="12">
    <source>
        <dbReference type="HAMAP-Rule" id="MF_00041"/>
    </source>
</evidence>
<comment type="caution">
    <text evidence="12">Lacks conserved residue(s) required for the propagation of feature annotation.</text>
</comment>
<sequence>MFSVADIYLTNSLSRKKEKFESINPQKAGVYTCGPTVYDFASIGNFRTYLAADVLVRTLKLNGYEVNYVMNITDVGHLTGDNLGDADLGEDRIEESARVQGKTAWEIADYYTNAFLKDFEKLNLTKPSFLPKATDHLAEQIALVKKLEEKGLAYKIKDGIYFDTQKFESKTGKKYGELSTLDTIKEGARVEPNPEKKNPRDFALWKFSLVPGERQMEWDSPWGVGFPGWHLECSAMSMKYLGESFDIHVGGEDLRQIHHPNEIAQSEGATGKTFVKYWLHATFLQVDGKRMGKSLGNAYTLTDIEKKGFDPSSLKYLFLTAYYRDTLNFTWESLESAQNALNKLREQTIALKEEKERTQLSPEKWEKVEKYREEFLLAVNDDMNTAKAMAVLWEMLKSNLPSNDKYDLALFFDEVFGLGISGATLEKIEVPKEIEELAKKREELRGAGKFEEADVIRKEIETKGFSLRDTPEGTKITK</sequence>
<feature type="binding site" evidence="12">
    <location>
        <position position="33"/>
    </location>
    <ligand>
        <name>Zn(2+)</name>
        <dbReference type="ChEBI" id="CHEBI:29105"/>
    </ligand>
</feature>
<feature type="binding site" evidence="12">
    <location>
        <position position="262"/>
    </location>
    <ligand>
        <name>Zn(2+)</name>
        <dbReference type="ChEBI" id="CHEBI:29105"/>
    </ligand>
</feature>
<dbReference type="PANTHER" id="PTHR10890:SF3">
    <property type="entry name" value="CYSTEINE--TRNA LIGASE, CYTOPLASMIC"/>
    <property type="match status" value="1"/>
</dbReference>
<dbReference type="GO" id="GO:0008270">
    <property type="term" value="F:zinc ion binding"/>
    <property type="evidence" value="ECO:0007669"/>
    <property type="project" value="UniProtKB-UniRule"/>
</dbReference>
<evidence type="ECO:0000256" key="13">
    <source>
        <dbReference type="SAM" id="Coils"/>
    </source>
</evidence>
<evidence type="ECO:0000256" key="6">
    <source>
        <dbReference type="ARBA" id="ARBA00022723"/>
    </source>
</evidence>